<accession>A0A1M5F7I2</accession>
<keyword evidence="2" id="KW-1185">Reference proteome</keyword>
<gene>
    <name evidence="1" type="ORF">SAMN05216361_0706</name>
</gene>
<dbReference type="RefSeq" id="WP_073317821.1">
    <property type="nucleotide sequence ID" value="NZ_FQWD01000001.1"/>
</dbReference>
<dbReference type="InterPro" id="IPR032342">
    <property type="entry name" value="DUF4861"/>
</dbReference>
<reference evidence="2" key="1">
    <citation type="submission" date="2016-11" db="EMBL/GenBank/DDBJ databases">
        <authorList>
            <person name="Varghese N."/>
            <person name="Submissions S."/>
        </authorList>
    </citation>
    <scope>NUCLEOTIDE SEQUENCE [LARGE SCALE GENOMIC DNA]</scope>
    <source>
        <strain evidence="2">CGMCC 1.8995</strain>
    </source>
</reference>
<dbReference type="OrthoDB" id="6381507at2"/>
<evidence type="ECO:0008006" key="3">
    <source>
        <dbReference type="Google" id="ProtNLM"/>
    </source>
</evidence>
<organism evidence="1 2">
    <name type="scientific">Marisediminitalea aggregata</name>
    <dbReference type="NCBI Taxonomy" id="634436"/>
    <lineage>
        <taxon>Bacteria</taxon>
        <taxon>Pseudomonadati</taxon>
        <taxon>Pseudomonadota</taxon>
        <taxon>Gammaproteobacteria</taxon>
        <taxon>Alteromonadales</taxon>
        <taxon>Alteromonadaceae</taxon>
        <taxon>Marisediminitalea</taxon>
    </lineage>
</organism>
<name>A0A1M5F7I2_9ALTE</name>
<dbReference type="EMBL" id="FQWD01000001">
    <property type="protein sequence ID" value="SHF87338.1"/>
    <property type="molecule type" value="Genomic_DNA"/>
</dbReference>
<dbReference type="AlphaFoldDB" id="A0A1M5F7I2"/>
<protein>
    <recommendedName>
        <fullName evidence="3">DUF4861 domain-containing protein</fullName>
    </recommendedName>
</protein>
<sequence>MNHRTLATLIAASFCLTACNESPETVTDSAASAETTVKTHAELSVRQGGAWEGQKYVADGFTFEPVTSFTSPDQLTDHSYYLRYEGPGWENDLVGYRLYLDWRNGIDVFVKTTSEMVLPLVGQDGYDSYHELSDWGGDALKVGKSVGLGALGRWVDNGVEHFRQVDKTHWNLLKDGGDTSEFEVRYEGWDVAGVKADVTTHYQISAGDPSTLVTVTSSTPMDNLVTGLVKHDNVNYIEKRSEHWTMIATYGKQNVLGDEWDLGLALFVKNSQIAEQFEGPHDYLFKFVPQTSYEYGFFATWQGHPEQPQTQQEFEAFMEQKLQRLDASTGH</sequence>
<dbReference type="STRING" id="634436.SAMN05216361_0706"/>
<dbReference type="Proteomes" id="UP000184520">
    <property type="component" value="Unassembled WGS sequence"/>
</dbReference>
<evidence type="ECO:0000313" key="2">
    <source>
        <dbReference type="Proteomes" id="UP000184520"/>
    </source>
</evidence>
<dbReference type="Pfam" id="PF16153">
    <property type="entry name" value="DUF4861"/>
    <property type="match status" value="1"/>
</dbReference>
<evidence type="ECO:0000313" key="1">
    <source>
        <dbReference type="EMBL" id="SHF87338.1"/>
    </source>
</evidence>
<proteinExistence type="predicted"/>